<dbReference type="EMBL" id="QGLM01000007">
    <property type="protein sequence ID" value="PXY96045.1"/>
    <property type="molecule type" value="Genomic_DNA"/>
</dbReference>
<protein>
    <submittedName>
        <fullName evidence="6">Helix-turn-helix domain-containing protein</fullName>
    </submittedName>
    <submittedName>
        <fullName evidence="5">SOS-response transcriptional repressor</fullName>
    </submittedName>
</protein>
<dbReference type="InterPro" id="IPR001387">
    <property type="entry name" value="Cro/C1-type_HTH"/>
</dbReference>
<name>A0A0A7RZH2_FRIPE</name>
<keyword evidence="3" id="KW-0804">Transcription</keyword>
<dbReference type="InterPro" id="IPR036286">
    <property type="entry name" value="LexA/Signal_pep-like_sf"/>
</dbReference>
<evidence type="ECO:0000313" key="8">
    <source>
        <dbReference type="Proteomes" id="UP000247838"/>
    </source>
</evidence>
<evidence type="ECO:0000259" key="4">
    <source>
        <dbReference type="PROSITE" id="PS50943"/>
    </source>
</evidence>
<sequence length="214" mass="24576">MNNLGKRIKARREELGLTQQEIAEKVGIKQQSYQAIESGETKKPRNLYELSIALKCDLAWLLSGKEKEINNVEMVKIISHQVPLISYVQAGIWREICEIKDSTGFDYVMTSLELSEKAFALEIKGDSMEPEFKEGDIIIVDPIVKPMPGEFVVAINGDAEATFKKYREIGYDNFERMQFELVPLNPDYTTLSSLKQDIKLIGTMVEHRIFRRKR</sequence>
<dbReference type="Proteomes" id="UP000030901">
    <property type="component" value="Chromosome"/>
</dbReference>
<dbReference type="Pfam" id="PF01381">
    <property type="entry name" value="HTH_3"/>
    <property type="match status" value="1"/>
</dbReference>
<dbReference type="PANTHER" id="PTHR40661">
    <property type="match status" value="1"/>
</dbReference>
<evidence type="ECO:0000256" key="2">
    <source>
        <dbReference type="ARBA" id="ARBA00023125"/>
    </source>
</evidence>
<dbReference type="Gene3D" id="1.10.260.40">
    <property type="entry name" value="lambda repressor-like DNA-binding domains"/>
    <property type="match status" value="1"/>
</dbReference>
<evidence type="ECO:0000256" key="3">
    <source>
        <dbReference type="ARBA" id="ARBA00023163"/>
    </source>
</evidence>
<proteinExistence type="predicted"/>
<dbReference type="STRING" id="1267021.FPB0191_00807"/>
<keyword evidence="2" id="KW-0238">DNA-binding</keyword>
<dbReference type="PROSITE" id="PS50943">
    <property type="entry name" value="HTH_CROC1"/>
    <property type="match status" value="1"/>
</dbReference>
<dbReference type="GO" id="GO:0003677">
    <property type="term" value="F:DNA binding"/>
    <property type="evidence" value="ECO:0007669"/>
    <property type="project" value="UniProtKB-KW"/>
</dbReference>
<dbReference type="InterPro" id="IPR015927">
    <property type="entry name" value="Peptidase_S24_S26A/B/C"/>
</dbReference>
<keyword evidence="1" id="KW-0805">Transcription regulation</keyword>
<dbReference type="RefSeq" id="WP_039104205.1">
    <property type="nucleotide sequence ID" value="NZ_CAMKYU010000001.1"/>
</dbReference>
<evidence type="ECO:0000313" key="7">
    <source>
        <dbReference type="Proteomes" id="UP000030901"/>
    </source>
</evidence>
<evidence type="ECO:0000256" key="1">
    <source>
        <dbReference type="ARBA" id="ARBA00023015"/>
    </source>
</evidence>
<dbReference type="InterPro" id="IPR039418">
    <property type="entry name" value="LexA-like"/>
</dbReference>
<dbReference type="CDD" id="cd00093">
    <property type="entry name" value="HTH_XRE"/>
    <property type="match status" value="1"/>
</dbReference>
<dbReference type="SMART" id="SM00530">
    <property type="entry name" value="HTH_XRE"/>
    <property type="match status" value="1"/>
</dbReference>
<organism evidence="5 7">
    <name type="scientific">Frischella perrara</name>
    <dbReference type="NCBI Taxonomy" id="1267021"/>
    <lineage>
        <taxon>Bacteria</taxon>
        <taxon>Pseudomonadati</taxon>
        <taxon>Pseudomonadota</taxon>
        <taxon>Gammaproteobacteria</taxon>
        <taxon>Orbales</taxon>
        <taxon>Orbaceae</taxon>
        <taxon>Frischella</taxon>
    </lineage>
</organism>
<dbReference type="Pfam" id="PF00717">
    <property type="entry name" value="Peptidase_S24"/>
    <property type="match status" value="1"/>
</dbReference>
<feature type="domain" description="HTH cro/C1-type" evidence="4">
    <location>
        <begin position="8"/>
        <end position="61"/>
    </location>
</feature>
<reference evidence="6 8" key="2">
    <citation type="submission" date="2018-05" db="EMBL/GenBank/DDBJ databases">
        <title>Reference genomes for bee gut microbiota database.</title>
        <authorList>
            <person name="Ellegaard K.M."/>
        </authorList>
    </citation>
    <scope>NUCLEOTIDE SEQUENCE [LARGE SCALE GENOMIC DNA]</scope>
    <source>
        <strain evidence="6 8">ESL0167</strain>
    </source>
</reference>
<dbReference type="OrthoDB" id="9791537at2"/>
<dbReference type="InterPro" id="IPR010982">
    <property type="entry name" value="Lambda_DNA-bd_dom_sf"/>
</dbReference>
<gene>
    <name evidence="6" type="ORF">DKK76_03920</name>
    <name evidence="5" type="ORF">FPB0191_00807</name>
</gene>
<dbReference type="KEGG" id="fpp:FPB0191_00807"/>
<accession>A0A0A7RZH2</accession>
<dbReference type="Gene3D" id="2.10.109.10">
    <property type="entry name" value="Umud Fragment, subunit A"/>
    <property type="match status" value="1"/>
</dbReference>
<dbReference type="EMBL" id="CP009056">
    <property type="protein sequence ID" value="AJA44633.1"/>
    <property type="molecule type" value="Genomic_DNA"/>
</dbReference>
<evidence type="ECO:0000313" key="6">
    <source>
        <dbReference type="EMBL" id="PXY96045.1"/>
    </source>
</evidence>
<dbReference type="HOGENOM" id="CLU_066192_1_3_6"/>
<dbReference type="AlphaFoldDB" id="A0A0A7RZH2"/>
<dbReference type="SUPFAM" id="SSF47413">
    <property type="entry name" value="lambda repressor-like DNA-binding domains"/>
    <property type="match status" value="1"/>
</dbReference>
<reference evidence="5 7" key="1">
    <citation type="journal article" date="2014" name="Appl. Environ. Microbiol.">
        <title>Gut symbionts from distinct hosts exhibit genotoxic activity via divergent colibactin biosynthetic pathways.</title>
        <authorList>
            <person name="Engel P."/>
            <person name="Vizcaino M.I."/>
            <person name="Crawford J.M."/>
        </authorList>
    </citation>
    <scope>NUCLEOTIDE SEQUENCE [LARGE SCALE GENOMIC DNA]</scope>
    <source>
        <strain evidence="5 7">PEB0191</strain>
    </source>
</reference>
<keyword evidence="7" id="KW-1185">Reference proteome</keyword>
<evidence type="ECO:0000313" key="5">
    <source>
        <dbReference type="EMBL" id="AJA44633.1"/>
    </source>
</evidence>
<dbReference type="Proteomes" id="UP000247838">
    <property type="component" value="Unassembled WGS sequence"/>
</dbReference>
<dbReference type="CDD" id="cd06529">
    <property type="entry name" value="S24_LexA-like"/>
    <property type="match status" value="1"/>
</dbReference>
<dbReference type="SUPFAM" id="SSF51306">
    <property type="entry name" value="LexA/Signal peptidase"/>
    <property type="match status" value="1"/>
</dbReference>
<dbReference type="PANTHER" id="PTHR40661:SF3">
    <property type="entry name" value="FELS-1 PROPHAGE TRANSCRIPTIONAL REGULATOR"/>
    <property type="match status" value="1"/>
</dbReference>